<keyword evidence="1" id="KW-0472">Membrane</keyword>
<dbReference type="InterPro" id="IPR003148">
    <property type="entry name" value="RCK_N"/>
</dbReference>
<organism evidence="3 4">
    <name type="scientific">Rhodococcus daqingensis</name>
    <dbReference type="NCBI Taxonomy" id="2479363"/>
    <lineage>
        <taxon>Bacteria</taxon>
        <taxon>Bacillati</taxon>
        <taxon>Actinomycetota</taxon>
        <taxon>Actinomycetes</taxon>
        <taxon>Mycobacteriales</taxon>
        <taxon>Nocardiaceae</taxon>
        <taxon>Rhodococcus</taxon>
    </lineage>
</organism>
<accession>A0ABW2RXT4</accession>
<dbReference type="GO" id="GO:0034220">
    <property type="term" value="P:monoatomic ion transmembrane transport"/>
    <property type="evidence" value="ECO:0007669"/>
    <property type="project" value="UniProtKB-KW"/>
</dbReference>
<evidence type="ECO:0000313" key="3">
    <source>
        <dbReference type="EMBL" id="MFC7448677.1"/>
    </source>
</evidence>
<evidence type="ECO:0000313" key="4">
    <source>
        <dbReference type="Proteomes" id="UP001596484"/>
    </source>
</evidence>
<dbReference type="RefSeq" id="WP_378404990.1">
    <property type="nucleotide sequence ID" value="NZ_JBHTCS010000014.1"/>
</dbReference>
<dbReference type="Pfam" id="PF02254">
    <property type="entry name" value="TrkA_N"/>
    <property type="match status" value="1"/>
</dbReference>
<reference evidence="4" key="1">
    <citation type="journal article" date="2019" name="Int. J. Syst. Evol. Microbiol.">
        <title>The Global Catalogue of Microorganisms (GCM) 10K type strain sequencing project: providing services to taxonomists for standard genome sequencing and annotation.</title>
        <authorList>
            <consortium name="The Broad Institute Genomics Platform"/>
            <consortium name="The Broad Institute Genome Sequencing Center for Infectious Disease"/>
            <person name="Wu L."/>
            <person name="Ma J."/>
        </authorList>
    </citation>
    <scope>NUCLEOTIDE SEQUENCE [LARGE SCALE GENOMIC DNA]</scope>
    <source>
        <strain evidence="4">ICMP 19430</strain>
    </source>
</reference>
<dbReference type="EMBL" id="JBHTCS010000014">
    <property type="protein sequence ID" value="MFC7448677.1"/>
    <property type="molecule type" value="Genomic_DNA"/>
</dbReference>
<dbReference type="PANTHER" id="PTHR43833:SF11">
    <property type="entry name" value="VOLTAGE-GATED POTASSIUM CHANNEL KCH"/>
    <property type="match status" value="1"/>
</dbReference>
<dbReference type="SUPFAM" id="SSF51735">
    <property type="entry name" value="NAD(P)-binding Rossmann-fold domains"/>
    <property type="match status" value="2"/>
</dbReference>
<keyword evidence="3" id="KW-0406">Ion transport</keyword>
<name>A0ABW2RXT4_9NOCA</name>
<dbReference type="InterPro" id="IPR036291">
    <property type="entry name" value="NAD(P)-bd_dom_sf"/>
</dbReference>
<feature type="transmembrane region" description="Helical" evidence="1">
    <location>
        <begin position="173"/>
        <end position="194"/>
    </location>
</feature>
<keyword evidence="1" id="KW-0812">Transmembrane</keyword>
<dbReference type="Gene3D" id="3.40.50.720">
    <property type="entry name" value="NAD(P)-binding Rossmann-like Domain"/>
    <property type="match status" value="1"/>
</dbReference>
<dbReference type="PANTHER" id="PTHR43833">
    <property type="entry name" value="POTASSIUM CHANNEL PROTEIN 2-RELATED-RELATED"/>
    <property type="match status" value="1"/>
</dbReference>
<dbReference type="InterPro" id="IPR050721">
    <property type="entry name" value="Trk_Ktr_HKT_K-transport"/>
</dbReference>
<feature type="domain" description="RCK N-terminal" evidence="2">
    <location>
        <begin position="269"/>
        <end position="387"/>
    </location>
</feature>
<evidence type="ECO:0000259" key="2">
    <source>
        <dbReference type="PROSITE" id="PS51201"/>
    </source>
</evidence>
<protein>
    <submittedName>
        <fullName evidence="3">Potassium channel family protein</fullName>
    </submittedName>
</protein>
<feature type="transmembrane region" description="Helical" evidence="1">
    <location>
        <begin position="225"/>
        <end position="249"/>
    </location>
</feature>
<gene>
    <name evidence="3" type="ORF">ACFQS9_12335</name>
</gene>
<keyword evidence="1" id="KW-1133">Transmembrane helix</keyword>
<keyword evidence="4" id="KW-1185">Reference proteome</keyword>
<comment type="caution">
    <text evidence="3">The sequence shown here is derived from an EMBL/GenBank/DDBJ whole genome shotgun (WGS) entry which is preliminary data.</text>
</comment>
<sequence>MTEPSFVVIGDTTVARRVCSSLAQRGHEVRHIDRPDDELLRATLESAPVLGIAILLQDDVVALRYALAAANIHPSAPMVVTIFDRTIGDQLARFLPLCDVTSPADLAVSSLVGPCLEPGLLAVTWEGAQPRGIRSVGPVLDEVPISLPRGRGWRRWPAQLAGILRSHDTGTRILLAGMLGIAAVLVGDWAWLVVGEGSGGVEAFHEAVRVVTTVGPAADTHGSSVYAMVASIAMLATIVFTAMFTAGVVDRLLGPRLTALIGRRALPRSGHVIVVGLGQVGLRLCRELRSLGVPVVGVERDSDARDLRMVRELGIPAVLGHGGDRALLVRLGVHRAAALAAVGSDDRDNVAVSLAAQGVTPGLRLVLRAGEWEAIAETRSLLPLGVTRDVTSLSATYVLARLLGLDPVGVVAGEAHVHLRLAGGGFEEMPIASRGGCPHVRPAVNGRLPR</sequence>
<proteinExistence type="predicted"/>
<keyword evidence="3" id="KW-0813">Transport</keyword>
<evidence type="ECO:0000256" key="1">
    <source>
        <dbReference type="SAM" id="Phobius"/>
    </source>
</evidence>
<dbReference type="Proteomes" id="UP001596484">
    <property type="component" value="Unassembled WGS sequence"/>
</dbReference>
<dbReference type="PROSITE" id="PS51201">
    <property type="entry name" value="RCK_N"/>
    <property type="match status" value="1"/>
</dbReference>
<keyword evidence="3" id="KW-0407">Ion channel</keyword>